<keyword evidence="11 15" id="KW-1015">Disulfide bond</keyword>
<dbReference type="Proteomes" id="UP000291343">
    <property type="component" value="Unassembled WGS sequence"/>
</dbReference>
<evidence type="ECO:0000259" key="20">
    <source>
        <dbReference type="PROSITE" id="PS50261"/>
    </source>
</evidence>
<feature type="domain" description="GAIN-B" evidence="19">
    <location>
        <begin position="823"/>
        <end position="982"/>
    </location>
</feature>
<dbReference type="GO" id="GO:0019904">
    <property type="term" value="F:protein domain specific binding"/>
    <property type="evidence" value="ECO:0007669"/>
    <property type="project" value="UniProtKB-ARBA"/>
</dbReference>
<comment type="caution">
    <text evidence="15">Lacks conserved residue(s) required for the propagation of feature annotation.</text>
</comment>
<dbReference type="PANTHER" id="PTHR47767">
    <property type="entry name" value="ADHESION G PROTEIN-COUPLED RECEPTOR G7"/>
    <property type="match status" value="1"/>
</dbReference>
<dbReference type="PROSITE" id="PS50026">
    <property type="entry name" value="EGF_3"/>
    <property type="match status" value="7"/>
</dbReference>
<keyword evidence="12" id="KW-0325">Glycoprotein</keyword>
<dbReference type="PROSITE" id="PS50221">
    <property type="entry name" value="GAIN_B"/>
    <property type="match status" value="1"/>
</dbReference>
<dbReference type="CDD" id="cd00054">
    <property type="entry name" value="EGF_CA"/>
    <property type="match status" value="7"/>
</dbReference>
<dbReference type="InterPro" id="IPR000152">
    <property type="entry name" value="EGF-type_Asp/Asn_hydroxyl_site"/>
</dbReference>
<dbReference type="GO" id="GO:0005509">
    <property type="term" value="F:calcium ion binding"/>
    <property type="evidence" value="ECO:0007669"/>
    <property type="project" value="UniProtKB-UniRule"/>
</dbReference>
<keyword evidence="4 15" id="KW-0245">EGF-like domain</keyword>
<dbReference type="SMR" id="A0A482XIG7"/>
<evidence type="ECO:0000256" key="11">
    <source>
        <dbReference type="ARBA" id="ARBA00023157"/>
    </source>
</evidence>
<dbReference type="PROSITE" id="PS01186">
    <property type="entry name" value="EGF_2"/>
    <property type="match status" value="8"/>
</dbReference>
<dbReference type="CDD" id="cd15040">
    <property type="entry name" value="7tmB2_Adhesion"/>
    <property type="match status" value="1"/>
</dbReference>
<dbReference type="GO" id="GO:0048646">
    <property type="term" value="P:anatomical structure formation involved in morphogenesis"/>
    <property type="evidence" value="ECO:0007669"/>
    <property type="project" value="UniProtKB-ARBA"/>
</dbReference>
<dbReference type="SUPFAM" id="SSF57184">
    <property type="entry name" value="Growth factor receptor domain"/>
    <property type="match status" value="1"/>
</dbReference>
<evidence type="ECO:0000256" key="5">
    <source>
        <dbReference type="ARBA" id="ARBA00022692"/>
    </source>
</evidence>
<dbReference type="STRING" id="195883.A0A482XIG7"/>
<dbReference type="GO" id="GO:0007411">
    <property type="term" value="P:axon guidance"/>
    <property type="evidence" value="ECO:0007669"/>
    <property type="project" value="UniProtKB-ARBA"/>
</dbReference>
<feature type="domain" description="EGF-like" evidence="18">
    <location>
        <begin position="328"/>
        <end position="365"/>
    </location>
</feature>
<evidence type="ECO:0000259" key="18">
    <source>
        <dbReference type="PROSITE" id="PS50026"/>
    </source>
</evidence>
<feature type="disulfide bond" evidence="15">
    <location>
        <begin position="469"/>
        <end position="478"/>
    </location>
</feature>
<dbReference type="InterPro" id="IPR002126">
    <property type="entry name" value="Cadherin-like_dom"/>
</dbReference>
<keyword evidence="6" id="KW-0732">Signal</keyword>
<dbReference type="SMART" id="SM00179">
    <property type="entry name" value="EGF_CA"/>
    <property type="match status" value="7"/>
</dbReference>
<dbReference type="PRINTS" id="PR00249">
    <property type="entry name" value="GPCRSECRETIN"/>
</dbReference>
<dbReference type="SMART" id="SM00303">
    <property type="entry name" value="GPS"/>
    <property type="match status" value="1"/>
</dbReference>
<evidence type="ECO:0000313" key="24">
    <source>
        <dbReference type="Proteomes" id="UP000291343"/>
    </source>
</evidence>
<dbReference type="InterPro" id="IPR000832">
    <property type="entry name" value="GPCR_2_secretin-like"/>
</dbReference>
<dbReference type="GO" id="GO:0040008">
    <property type="term" value="P:regulation of growth"/>
    <property type="evidence" value="ECO:0007669"/>
    <property type="project" value="UniProtKB-ARBA"/>
</dbReference>
<feature type="domain" description="EGF-like" evidence="18">
    <location>
        <begin position="367"/>
        <end position="403"/>
    </location>
</feature>
<evidence type="ECO:0000256" key="12">
    <source>
        <dbReference type="ARBA" id="ARBA00023180"/>
    </source>
</evidence>
<dbReference type="CDD" id="cd11304">
    <property type="entry name" value="Cadherin_repeat"/>
    <property type="match status" value="1"/>
</dbReference>
<evidence type="ECO:0000256" key="3">
    <source>
        <dbReference type="ARBA" id="ARBA00022475"/>
    </source>
</evidence>
<feature type="compositionally biased region" description="Basic and acidic residues" evidence="16">
    <location>
        <begin position="1368"/>
        <end position="1386"/>
    </location>
</feature>
<dbReference type="EMBL" id="QKKF02009820">
    <property type="protein sequence ID" value="RZF45128.1"/>
    <property type="molecule type" value="Genomic_DNA"/>
</dbReference>
<dbReference type="Gene3D" id="2.60.40.10">
    <property type="entry name" value="Immunoglobulins"/>
    <property type="match status" value="1"/>
</dbReference>
<name>A0A482XIG7_LAOST</name>
<dbReference type="GO" id="GO:0030097">
    <property type="term" value="P:hemopoiesis"/>
    <property type="evidence" value="ECO:0007669"/>
    <property type="project" value="UniProtKB-ARBA"/>
</dbReference>
<dbReference type="FunFam" id="2.10.25.10:FF:000122">
    <property type="entry name" value="Protein crumbs homolog 2"/>
    <property type="match status" value="1"/>
</dbReference>
<feature type="disulfide bond" evidence="15">
    <location>
        <begin position="355"/>
        <end position="364"/>
    </location>
</feature>
<dbReference type="SMART" id="SM00112">
    <property type="entry name" value="CA"/>
    <property type="match status" value="1"/>
</dbReference>
<dbReference type="GO" id="GO:0003008">
    <property type="term" value="P:system process"/>
    <property type="evidence" value="ECO:0007669"/>
    <property type="project" value="UniProtKB-ARBA"/>
</dbReference>
<evidence type="ECO:0000256" key="17">
    <source>
        <dbReference type="SAM" id="Phobius"/>
    </source>
</evidence>
<dbReference type="PRINTS" id="PR00010">
    <property type="entry name" value="EGFBLOOD"/>
</dbReference>
<dbReference type="InterPro" id="IPR003961">
    <property type="entry name" value="FN3_dom"/>
</dbReference>
<dbReference type="GO" id="GO:0050769">
    <property type="term" value="P:positive regulation of neurogenesis"/>
    <property type="evidence" value="ECO:0007669"/>
    <property type="project" value="UniProtKB-ARBA"/>
</dbReference>
<dbReference type="SUPFAM" id="SSF57196">
    <property type="entry name" value="EGF/Laminin"/>
    <property type="match status" value="5"/>
</dbReference>
<dbReference type="FunFam" id="2.10.25.10:FF:000004">
    <property type="entry name" value="Neurogenic locus notch 1"/>
    <property type="match status" value="1"/>
</dbReference>
<feature type="domain" description="Cadherin" evidence="21">
    <location>
        <begin position="67"/>
        <end position="187"/>
    </location>
</feature>
<evidence type="ECO:0000313" key="23">
    <source>
        <dbReference type="EMBL" id="RZF45128.1"/>
    </source>
</evidence>
<dbReference type="FunFam" id="2.10.25.10:FF:000472">
    <property type="entry name" value="Uncharacterized protein, isoform A"/>
    <property type="match status" value="1"/>
</dbReference>
<keyword evidence="7" id="KW-0677">Repeat</keyword>
<dbReference type="InterPro" id="IPR036116">
    <property type="entry name" value="FN3_sf"/>
</dbReference>
<keyword evidence="10 17" id="KW-0472">Membrane</keyword>
<evidence type="ECO:0000256" key="6">
    <source>
        <dbReference type="ARBA" id="ARBA00022729"/>
    </source>
</evidence>
<dbReference type="Pfam" id="PF00008">
    <property type="entry name" value="EGF"/>
    <property type="match status" value="5"/>
</dbReference>
<evidence type="ECO:0000256" key="4">
    <source>
        <dbReference type="ARBA" id="ARBA00022536"/>
    </source>
</evidence>
<dbReference type="Gene3D" id="2.10.25.10">
    <property type="entry name" value="Laminin"/>
    <property type="match status" value="7"/>
</dbReference>
<dbReference type="SUPFAM" id="SSF49313">
    <property type="entry name" value="Cadherin-like"/>
    <property type="match status" value="1"/>
</dbReference>
<feature type="disulfide bond" evidence="15">
    <location>
        <begin position="317"/>
        <end position="326"/>
    </location>
</feature>
<dbReference type="PROSITE" id="PS00010">
    <property type="entry name" value="ASX_HYDROXYL"/>
    <property type="match status" value="4"/>
</dbReference>
<dbReference type="GO" id="GO:0007166">
    <property type="term" value="P:cell surface receptor signaling pathway"/>
    <property type="evidence" value="ECO:0007669"/>
    <property type="project" value="InterPro"/>
</dbReference>
<dbReference type="PROSITE" id="PS50261">
    <property type="entry name" value="G_PROTEIN_RECEP_F2_4"/>
    <property type="match status" value="1"/>
</dbReference>
<evidence type="ECO:0000256" key="9">
    <source>
        <dbReference type="ARBA" id="ARBA00022989"/>
    </source>
</evidence>
<feature type="domain" description="EGF-like" evidence="18">
    <location>
        <begin position="481"/>
        <end position="517"/>
    </location>
</feature>
<feature type="domain" description="EGF-like" evidence="18">
    <location>
        <begin position="405"/>
        <end position="441"/>
    </location>
</feature>
<dbReference type="InterPro" id="IPR001881">
    <property type="entry name" value="EGF-like_Ca-bd_dom"/>
</dbReference>
<evidence type="ECO:0000256" key="15">
    <source>
        <dbReference type="PROSITE-ProRule" id="PRU00076"/>
    </source>
</evidence>
<keyword evidence="9 17" id="KW-1133">Transmembrane helix</keyword>
<dbReference type="GO" id="GO:0004930">
    <property type="term" value="F:G protein-coupled receptor activity"/>
    <property type="evidence" value="ECO:0007669"/>
    <property type="project" value="InterPro"/>
</dbReference>
<comment type="caution">
    <text evidence="23">The sequence shown here is derived from an EMBL/GenBank/DDBJ whole genome shotgun (WGS) entry which is preliminary data.</text>
</comment>
<dbReference type="PROSITE" id="PS50268">
    <property type="entry name" value="CADHERIN_2"/>
    <property type="match status" value="1"/>
</dbReference>
<dbReference type="FunFam" id="2.10.25.10:FF:000391">
    <property type="entry name" value="Weary, isoform C"/>
    <property type="match status" value="1"/>
</dbReference>
<dbReference type="Gene3D" id="2.60.40.60">
    <property type="entry name" value="Cadherins"/>
    <property type="match status" value="1"/>
</dbReference>
<evidence type="ECO:0000256" key="16">
    <source>
        <dbReference type="SAM" id="MobiDB-lite"/>
    </source>
</evidence>
<feature type="region of interest" description="Disordered" evidence="16">
    <location>
        <begin position="1268"/>
        <end position="1297"/>
    </location>
</feature>
<dbReference type="InParanoid" id="A0A482XIG7"/>
<dbReference type="GO" id="GO:0048056">
    <property type="term" value="P:R3/R4 cell differentiation"/>
    <property type="evidence" value="ECO:0007669"/>
    <property type="project" value="UniProtKB-ARBA"/>
</dbReference>
<feature type="transmembrane region" description="Helical" evidence="17">
    <location>
        <begin position="1032"/>
        <end position="1050"/>
    </location>
</feature>
<dbReference type="InterPro" id="IPR000742">
    <property type="entry name" value="EGF"/>
</dbReference>
<dbReference type="Pfam" id="PF12661">
    <property type="entry name" value="hEGF"/>
    <property type="match status" value="1"/>
</dbReference>
<keyword evidence="8 14" id="KW-0106">Calcium</keyword>
<feature type="compositionally biased region" description="Low complexity" evidence="16">
    <location>
        <begin position="1278"/>
        <end position="1294"/>
    </location>
</feature>
<evidence type="ECO:0008006" key="25">
    <source>
        <dbReference type="Google" id="ProtNLM"/>
    </source>
</evidence>
<dbReference type="GO" id="GO:0007156">
    <property type="term" value="P:homophilic cell adhesion via plasma membrane adhesion molecules"/>
    <property type="evidence" value="ECO:0007669"/>
    <property type="project" value="InterPro"/>
</dbReference>
<feature type="disulfide bond" evidence="15">
    <location>
        <begin position="507"/>
        <end position="516"/>
    </location>
</feature>
<evidence type="ECO:0000256" key="13">
    <source>
        <dbReference type="ARBA" id="ARBA00023292"/>
    </source>
</evidence>
<dbReference type="GO" id="GO:0009952">
    <property type="term" value="P:anterior/posterior pattern specification"/>
    <property type="evidence" value="ECO:0007669"/>
    <property type="project" value="UniProtKB-ARBA"/>
</dbReference>
<reference evidence="23 24" key="1">
    <citation type="journal article" date="2017" name="Gigascience">
        <title>Genome sequence of the small brown planthopper, Laodelphax striatellus.</title>
        <authorList>
            <person name="Zhu J."/>
            <person name="Jiang F."/>
            <person name="Wang X."/>
            <person name="Yang P."/>
            <person name="Bao Y."/>
            <person name="Zhao W."/>
            <person name="Wang W."/>
            <person name="Lu H."/>
            <person name="Wang Q."/>
            <person name="Cui N."/>
            <person name="Li J."/>
            <person name="Chen X."/>
            <person name="Luo L."/>
            <person name="Yu J."/>
            <person name="Kang L."/>
            <person name="Cui F."/>
        </authorList>
    </citation>
    <scope>NUCLEOTIDE SEQUENCE [LARGE SCALE GENOMIC DNA]</scope>
    <source>
        <strain evidence="23">Lst14</strain>
    </source>
</reference>
<dbReference type="GO" id="GO:0005886">
    <property type="term" value="C:plasma membrane"/>
    <property type="evidence" value="ECO:0007669"/>
    <property type="project" value="UniProtKB-SubCell"/>
</dbReference>
<organism evidence="23 24">
    <name type="scientific">Laodelphax striatellus</name>
    <name type="common">Small brown planthopper</name>
    <name type="synonym">Delphax striatella</name>
    <dbReference type="NCBI Taxonomy" id="195883"/>
    <lineage>
        <taxon>Eukaryota</taxon>
        <taxon>Metazoa</taxon>
        <taxon>Ecdysozoa</taxon>
        <taxon>Arthropoda</taxon>
        <taxon>Hexapoda</taxon>
        <taxon>Insecta</taxon>
        <taxon>Pterygota</taxon>
        <taxon>Neoptera</taxon>
        <taxon>Paraneoptera</taxon>
        <taxon>Hemiptera</taxon>
        <taxon>Auchenorrhyncha</taxon>
        <taxon>Fulgoroidea</taxon>
        <taxon>Delphacidae</taxon>
        <taxon>Criomorphinae</taxon>
        <taxon>Laodelphax</taxon>
    </lineage>
</organism>
<dbReference type="InterPro" id="IPR018097">
    <property type="entry name" value="EGF_Ca-bd_CS"/>
</dbReference>
<feature type="domain" description="EGF-like" evidence="18">
    <location>
        <begin position="443"/>
        <end position="479"/>
    </location>
</feature>
<dbReference type="Gene3D" id="2.60.220.50">
    <property type="match status" value="1"/>
</dbReference>
<keyword evidence="5 17" id="KW-0812">Transmembrane</keyword>
<dbReference type="InterPro" id="IPR017981">
    <property type="entry name" value="GPCR_2-like_7TM"/>
</dbReference>
<dbReference type="InterPro" id="IPR000203">
    <property type="entry name" value="GPS"/>
</dbReference>
<feature type="transmembrane region" description="Helical" evidence="17">
    <location>
        <begin position="1198"/>
        <end position="1219"/>
    </location>
</feature>
<feature type="domain" description="Fibronectin type-III" evidence="22">
    <location>
        <begin position="164"/>
        <end position="262"/>
    </location>
</feature>
<evidence type="ECO:0000259" key="22">
    <source>
        <dbReference type="PROSITE" id="PS50853"/>
    </source>
</evidence>
<proteinExistence type="predicted"/>
<feature type="region of interest" description="Disordered" evidence="16">
    <location>
        <begin position="1368"/>
        <end position="1432"/>
    </location>
</feature>
<comment type="subcellular location">
    <subcellularLocation>
        <location evidence="2">Cell membrane</location>
        <topology evidence="2">Multi-pass membrane protein</topology>
    </subcellularLocation>
    <subcellularLocation>
        <location evidence="1">Cell membrane</location>
        <topology evidence="1">Single-pass type I membrane protein</topology>
    </subcellularLocation>
</comment>
<dbReference type="InterPro" id="IPR015919">
    <property type="entry name" value="Cadherin-like_sf"/>
</dbReference>
<protein>
    <recommendedName>
        <fullName evidence="25">G-protein coupled receptors family 2 profile 2 domain-containing protein</fullName>
    </recommendedName>
</protein>
<gene>
    <name evidence="23" type="ORF">LSTR_LSTR000538</name>
</gene>
<feature type="transmembrane region" description="Helical" evidence="17">
    <location>
        <begin position="1110"/>
        <end position="1129"/>
    </location>
</feature>
<evidence type="ECO:0000259" key="19">
    <source>
        <dbReference type="PROSITE" id="PS50221"/>
    </source>
</evidence>
<dbReference type="InterPro" id="IPR057244">
    <property type="entry name" value="GAIN_B"/>
</dbReference>
<evidence type="ECO:0000256" key="14">
    <source>
        <dbReference type="PROSITE-ProRule" id="PRU00043"/>
    </source>
</evidence>
<dbReference type="PROSITE" id="PS00022">
    <property type="entry name" value="EGF_1"/>
    <property type="match status" value="8"/>
</dbReference>
<feature type="domain" description="EGF-like" evidence="18">
    <location>
        <begin position="519"/>
        <end position="555"/>
    </location>
</feature>
<evidence type="ECO:0000256" key="8">
    <source>
        <dbReference type="ARBA" id="ARBA00022837"/>
    </source>
</evidence>
<keyword evidence="3" id="KW-1003">Cell membrane</keyword>
<evidence type="ECO:0000256" key="2">
    <source>
        <dbReference type="ARBA" id="ARBA00004651"/>
    </source>
</evidence>
<dbReference type="PROSITE" id="PS01187">
    <property type="entry name" value="EGF_CA"/>
    <property type="match status" value="1"/>
</dbReference>
<dbReference type="SUPFAM" id="SSF49265">
    <property type="entry name" value="Fibronectin type III"/>
    <property type="match status" value="1"/>
</dbReference>
<dbReference type="GO" id="GO:0016318">
    <property type="term" value="P:ommatidial rotation"/>
    <property type="evidence" value="ECO:0007669"/>
    <property type="project" value="UniProtKB-ARBA"/>
</dbReference>
<dbReference type="InterPro" id="IPR013783">
    <property type="entry name" value="Ig-like_fold"/>
</dbReference>
<feature type="disulfide bond" evidence="15">
    <location>
        <begin position="431"/>
        <end position="440"/>
    </location>
</feature>
<keyword evidence="13" id="KW-0424">Laminin EGF-like domain</keyword>
<feature type="domain" description="EGF-like" evidence="18">
    <location>
        <begin position="288"/>
        <end position="327"/>
    </location>
</feature>
<dbReference type="GO" id="GO:0120035">
    <property type="term" value="P:regulation of plasma membrane bounded cell projection organization"/>
    <property type="evidence" value="ECO:0007669"/>
    <property type="project" value="UniProtKB-ARBA"/>
</dbReference>
<evidence type="ECO:0000256" key="10">
    <source>
        <dbReference type="ARBA" id="ARBA00023136"/>
    </source>
</evidence>
<evidence type="ECO:0000256" key="7">
    <source>
        <dbReference type="ARBA" id="ARBA00022737"/>
    </source>
</evidence>
<feature type="transmembrane region" description="Helical" evidence="17">
    <location>
        <begin position="1149"/>
        <end position="1170"/>
    </location>
</feature>
<evidence type="ECO:0000256" key="1">
    <source>
        <dbReference type="ARBA" id="ARBA00004251"/>
    </source>
</evidence>
<dbReference type="Pfam" id="PF00002">
    <property type="entry name" value="7tm_2"/>
    <property type="match status" value="1"/>
</dbReference>
<accession>A0A482XIG7</accession>
<feature type="transmembrane region" description="Helical" evidence="17">
    <location>
        <begin position="999"/>
        <end position="1020"/>
    </location>
</feature>
<feature type="transmembrane region" description="Helical" evidence="17">
    <location>
        <begin position="1070"/>
        <end position="1098"/>
    </location>
</feature>
<sequence length="1542" mass="172176">MKEGCEILRMSGIKRKQQIVLRRMGYIDRPVGSIYEVTVEASYGKEKELLKLTIRVTEYNKFPPDFRIPNYRIHVELITQPGTTLVQVHATDRDTEPYNAEVYYAIQSRTSIIAIDRKTGEVILREELSAKYRDLLFTIIAYDGGSPFRIARTKLTLSIKIISAPRKVTVEQTGDQWAMLCWLPPPNGLPLGYQISLTTDFLQTSTTARNVSIEELGHRGDKLCTALTDLESWSNFEARVAGWNNMEIGMASPAIQFNTRVNRTCYNLNNSEYKCTCLAGFYGEDCSLFNPCLGSVSPCLNGGKCESNKSNEFQCSCLLGYYGISCEHFNPCSQASCKHGSKCYNVSATAYACKCLQGYTGVECETDIDECTSDPCLNGGTCIDEVDAFFCQCRNGFKGETCEINIDECASNPCRNNAPCLDGEGTYICQCPAGYTGRLCEADIDECSSTPCENNGTCINNLAGYACNCLVGFEGKNCQDEINECLSSPCQNGGTCIDAFNSFKCSCTAGFSGPTCNIDLDLCTSSPCLNGATCYDKVDYALCDCLPGFTGEHCETKDQCKGETQPSVKGIFTWLNLDFGETMVHECPYGITRNNTLLDHETATRTPLAPQHPRPDNFNWNENIFRERRGIRVWKSDVLMKDYEYLNLVGDMKENRRVILEKRLMLSISNNGRAFAVRSCILANNGSVVWAPITDSLCREEGFTEAERLGHHLENLTKFPSQINKDTFLQATSQLQQIVNYALTDRKIAQTMISVLSNMLDVNGTVFNDADKNRSVSKNIMEMIDVFTKDFQLQPRSSISLTSPNLALEVISLRSSDTHKYNNGITFSPNHENVPLKFQSADDASSKYVWPTEPPTDISIVLPREAILKASNDKVIRVQFVSYANHKLFRSTEESNNFDVGKTNKVLSAVISNTTVTNLPVPVVYKFPNLHSNHKYVCVYWDPESLTWMTSGVTTNQSGKWVNCESTHLTAFSVLLDPTPDANHVESLYSHHEATLTTISYVGVTLSIFGLIFTILTYAMFRCLNRDRSGKILLNLCMSLLLMNIAYLMLMLKEQDYWDQNDICLGVALAIHYLVLTSLAWMLVEAINMYQLLITVFASVESRFMLKRIIGAWGIPICIVGATISYTGLNHYKSPDQNACLFSSEDRNVYYIAYFGPACVILIVNFVVFLRVSRVLCMKRTVGKHNLKEKGGITMAQVRGAFTVMTLLGVTWISGVFAVGRLRLIFRYIFSMSNSLQGFIIFIVRCVLYPEARSAWATLFRTGSFKKHRGHTKTIGGQSTSSHSQHTTSSTQHTRVSAKSDLMDNVLWGGIRTRSQFNVQPNIRPLRAEIVRAPDPRYTTSLTLPRPAHLPPGPAPYIARSFSLHLSEDGCDSSKEGEDTSWKYEPRNPPPLPNPQDQGYGTAEHSPESPRERHRQVERASEPRLSVSTPDRLCGSLPRISIIARSDGEIMLPDTSGSQSHSQANHSYSYSPQWENSWNKSETSVSPMSSITDPCGSFSPINTPSNSPVLGLRLPLVRATSQKSFTERAHRFPHPPHCEELL</sequence>
<dbReference type="GO" id="GO:0005911">
    <property type="term" value="C:cell-cell junction"/>
    <property type="evidence" value="ECO:0007669"/>
    <property type="project" value="UniProtKB-ARBA"/>
</dbReference>
<dbReference type="PROSITE" id="PS50853">
    <property type="entry name" value="FN3"/>
    <property type="match status" value="1"/>
</dbReference>
<dbReference type="GO" id="GO:0035282">
    <property type="term" value="P:segmentation"/>
    <property type="evidence" value="ECO:0007669"/>
    <property type="project" value="UniProtKB-ARBA"/>
</dbReference>
<dbReference type="FunFam" id="2.10.25.10:FF:000012">
    <property type="entry name" value="Delta-like protein"/>
    <property type="match status" value="1"/>
</dbReference>
<feature type="compositionally biased region" description="Basic and acidic residues" evidence="16">
    <location>
        <begin position="1405"/>
        <end position="1422"/>
    </location>
</feature>
<dbReference type="InterPro" id="IPR053066">
    <property type="entry name" value="ADGR_G7"/>
</dbReference>
<keyword evidence="24" id="KW-1185">Reference proteome</keyword>
<feature type="disulfide bond" evidence="15">
    <location>
        <begin position="545"/>
        <end position="554"/>
    </location>
</feature>
<evidence type="ECO:0000259" key="21">
    <source>
        <dbReference type="PROSITE" id="PS50268"/>
    </source>
</evidence>
<dbReference type="Gene3D" id="1.20.1070.10">
    <property type="entry name" value="Rhodopsin 7-helix transmembrane proteins"/>
    <property type="match status" value="1"/>
</dbReference>
<feature type="domain" description="G-protein coupled receptors family 2 profile 2" evidence="20">
    <location>
        <begin position="996"/>
        <end position="1249"/>
    </location>
</feature>
<dbReference type="CDD" id="cd00063">
    <property type="entry name" value="FN3"/>
    <property type="match status" value="1"/>
</dbReference>
<dbReference type="SUPFAM" id="SSF81321">
    <property type="entry name" value="Family A G protein-coupled receptor-like"/>
    <property type="match status" value="1"/>
</dbReference>
<dbReference type="Pfam" id="PF01825">
    <property type="entry name" value="GPS"/>
    <property type="match status" value="1"/>
</dbReference>
<dbReference type="InterPro" id="IPR009030">
    <property type="entry name" value="Growth_fac_rcpt_cys_sf"/>
</dbReference>
<feature type="disulfide bond" evidence="15">
    <location>
        <begin position="393"/>
        <end position="402"/>
    </location>
</feature>
<dbReference type="PANTHER" id="PTHR47767:SF1">
    <property type="entry name" value="ADHESION G PROTEIN-COUPLED RECEPTOR G7"/>
    <property type="match status" value="1"/>
</dbReference>
<dbReference type="OrthoDB" id="283575at2759"/>
<dbReference type="SMART" id="SM00181">
    <property type="entry name" value="EGF"/>
    <property type="match status" value="8"/>
</dbReference>
<dbReference type="InterPro" id="IPR046338">
    <property type="entry name" value="GAIN_dom_sf"/>
</dbReference>
<dbReference type="GO" id="GO:0048863">
    <property type="term" value="P:stem cell differentiation"/>
    <property type="evidence" value="ECO:0007669"/>
    <property type="project" value="UniProtKB-ARBA"/>
</dbReference>
<dbReference type="InterPro" id="IPR013032">
    <property type="entry name" value="EGF-like_CS"/>
</dbReference>